<reference evidence="2" key="1">
    <citation type="submission" date="2015-07" db="EMBL/GenBank/DDBJ databases">
        <title>Adaptation to a free-living lifestyle via gene acquisitions in the diplomonad Trepomonas sp. PC1.</title>
        <authorList>
            <person name="Xu F."/>
            <person name="Jerlstrom-Hultqvist J."/>
            <person name="Kolisko M."/>
            <person name="Simpson A.G.B."/>
            <person name="Roger A.J."/>
            <person name="Svard S.G."/>
            <person name="Andersson J.O."/>
        </authorList>
    </citation>
    <scope>NUCLEOTIDE SEQUENCE</scope>
    <source>
        <strain evidence="2">PC1</strain>
    </source>
</reference>
<sequence>FLTFNLLKIYLDYIPSIKPIEIKTVGKSEQKIKICLMIAKLFKWFNIKRAELPAVHKDNFAVFLPEYLQAFDMKVYLLVDNMNNIYDHIQQLQPIQQVQKPSQAAPKQKSVEIQVDPPLNVHQDFQQVKQQDFGAFYSNYLQDDQFNEMNPPEVKELKVYKFKPSQKQIEAEEAKRKLQQENEIDQRVLTLLEKSGLLKNKSRSKKSKLISESSESYESSDSEAEQKENKSRKKKKNTKEVEEYFTKSNLETKVEQTIYKQPDIVYQPTFDANLYQQNYKFEPVNEITNLMPPPARAYEKLVKAAQTEKPKEIVPLQYDKSFEETIEKITKEGSILDRLKYVKIKNDMINID</sequence>
<proteinExistence type="predicted"/>
<feature type="non-terminal residue" evidence="2">
    <location>
        <position position="352"/>
    </location>
</feature>
<gene>
    <name evidence="2" type="ORF">TPC1_31499</name>
</gene>
<name>A0A146JZU5_9EUKA</name>
<evidence type="ECO:0000313" key="2">
    <source>
        <dbReference type="EMBL" id="JAP89006.1"/>
    </source>
</evidence>
<accession>A0A146JZU5</accession>
<organism evidence="2">
    <name type="scientific">Trepomonas sp. PC1</name>
    <dbReference type="NCBI Taxonomy" id="1076344"/>
    <lineage>
        <taxon>Eukaryota</taxon>
        <taxon>Metamonada</taxon>
        <taxon>Diplomonadida</taxon>
        <taxon>Hexamitidae</taxon>
        <taxon>Hexamitinae</taxon>
        <taxon>Trepomonas</taxon>
    </lineage>
</organism>
<feature type="non-terminal residue" evidence="2">
    <location>
        <position position="1"/>
    </location>
</feature>
<dbReference type="EMBL" id="GDID01007600">
    <property type="protein sequence ID" value="JAP89006.1"/>
    <property type="molecule type" value="Transcribed_RNA"/>
</dbReference>
<protein>
    <submittedName>
        <fullName evidence="2">Uncharacterized protein</fullName>
    </submittedName>
</protein>
<evidence type="ECO:0000256" key="1">
    <source>
        <dbReference type="SAM" id="MobiDB-lite"/>
    </source>
</evidence>
<feature type="region of interest" description="Disordered" evidence="1">
    <location>
        <begin position="203"/>
        <end position="241"/>
    </location>
</feature>
<dbReference type="AlphaFoldDB" id="A0A146JZU5"/>